<keyword evidence="2" id="KW-0819">tRNA processing</keyword>
<dbReference type="InterPro" id="IPR001406">
    <property type="entry name" value="PsdUridine_synth_TruA"/>
</dbReference>
<comment type="caution">
    <text evidence="6">The sequence shown here is derived from an EMBL/GenBank/DDBJ whole genome shotgun (WGS) entry which is preliminary data.</text>
</comment>
<feature type="region of interest" description="Disordered" evidence="4">
    <location>
        <begin position="252"/>
        <end position="349"/>
    </location>
</feature>
<feature type="compositionally biased region" description="Polar residues" evidence="4">
    <location>
        <begin position="278"/>
        <end position="295"/>
    </location>
</feature>
<feature type="domain" description="Pseudouridine synthase I TruA alpha/beta" evidence="5">
    <location>
        <begin position="384"/>
        <end position="488"/>
    </location>
</feature>
<name>A0AAD5TPJ8_9FUNG</name>
<dbReference type="GO" id="GO:1990481">
    <property type="term" value="P:mRNA pseudouridine synthesis"/>
    <property type="evidence" value="ECO:0007669"/>
    <property type="project" value="TreeGrafter"/>
</dbReference>
<feature type="region of interest" description="Disordered" evidence="4">
    <location>
        <begin position="202"/>
        <end position="240"/>
    </location>
</feature>
<dbReference type="InterPro" id="IPR020094">
    <property type="entry name" value="TruA/RsuA/RluB/E/F_N"/>
</dbReference>
<dbReference type="Proteomes" id="UP001212152">
    <property type="component" value="Unassembled WGS sequence"/>
</dbReference>
<dbReference type="FunFam" id="3.30.70.660:FF:000002">
    <property type="entry name" value="tRNA pseudouridine synthase"/>
    <property type="match status" value="1"/>
</dbReference>
<protein>
    <submittedName>
        <fullName evidence="6">tRNA pseudouridine synthase 1</fullName>
    </submittedName>
</protein>
<gene>
    <name evidence="6" type="primary">PUS1_2</name>
    <name evidence="6" type="ORF">HDU87_007979</name>
</gene>
<evidence type="ECO:0000256" key="3">
    <source>
        <dbReference type="ARBA" id="ARBA00023235"/>
    </source>
</evidence>
<dbReference type="PANTHER" id="PTHR11142">
    <property type="entry name" value="PSEUDOURIDYLATE SYNTHASE"/>
    <property type="match status" value="1"/>
</dbReference>
<dbReference type="InterPro" id="IPR020097">
    <property type="entry name" value="PsdUridine_synth_TruA_a/b_dom"/>
</dbReference>
<keyword evidence="3" id="KW-0413">Isomerase</keyword>
<evidence type="ECO:0000256" key="4">
    <source>
        <dbReference type="SAM" id="MobiDB-lite"/>
    </source>
</evidence>
<dbReference type="Pfam" id="PF01416">
    <property type="entry name" value="PseudoU_synth_1"/>
    <property type="match status" value="1"/>
</dbReference>
<evidence type="ECO:0000256" key="1">
    <source>
        <dbReference type="ARBA" id="ARBA00009375"/>
    </source>
</evidence>
<sequence length="592" mass="66167">MPEPTAAATRRVAVLYAYNGSQFQGLERTKGLKTIEGTLLSAIATIIGESDPNKRVSLVNISRASTTEKGEHAARQVLSLEIAGAEPNAPLPTAANLAPLLPESIKVFDVVLLNTSFSARRTCDTRCYEYLIPTYVLAPPPQETHYAYPPVTDEEFDEQWPENENLGPPGGLFKTIKRGMSVKRTKSTRTGTVNRGKSLNRMASRSVPAAEFIEPTQTKSAGNTYAAGGSAYPPAQEPEKKGGFMKFFQTLTRGGKKSSSSHDNTSSPDLARSKSKKTYSTQAAPASFSSPNLAQPNAHFATSAPTDEDFGMMATLKRSVSRRSRRDPELASLNGEATEERQGELAPEYFDPLNLQPETEEELSLIRQYRVTADQLKAMNHIISIFNGTHNWHNYIPGAKYEDSRCYMRIINIDCSAPEVHFGMEWVRVKVQAKAFARYQVRKMMAMAIMVIRTNTPRSVVANSFGYTNIDIPEAPGFGLILDEPFYDTFNSDCERRGDPKGVHFNKHQGPITEFRHHRIHDAIYRAELETMAFVKWTRNLDAYSFLYTYFLNERGVVVPPRNLVSKKAVAAENERLERERRAKANDLFVQE</sequence>
<dbReference type="EMBL" id="JADGJQ010000008">
    <property type="protein sequence ID" value="KAJ3182640.1"/>
    <property type="molecule type" value="Genomic_DNA"/>
</dbReference>
<dbReference type="AlphaFoldDB" id="A0AAD5TPJ8"/>
<dbReference type="GO" id="GO:0031119">
    <property type="term" value="P:tRNA pseudouridine synthesis"/>
    <property type="evidence" value="ECO:0007669"/>
    <property type="project" value="TreeGrafter"/>
</dbReference>
<dbReference type="InterPro" id="IPR020095">
    <property type="entry name" value="PsdUridine_synth_TruA_C"/>
</dbReference>
<dbReference type="SUPFAM" id="SSF55120">
    <property type="entry name" value="Pseudouridine synthase"/>
    <property type="match status" value="1"/>
</dbReference>
<dbReference type="GO" id="GO:0005634">
    <property type="term" value="C:nucleus"/>
    <property type="evidence" value="ECO:0007669"/>
    <property type="project" value="TreeGrafter"/>
</dbReference>
<reference evidence="6" key="1">
    <citation type="submission" date="2020-05" db="EMBL/GenBank/DDBJ databases">
        <title>Phylogenomic resolution of chytrid fungi.</title>
        <authorList>
            <person name="Stajich J.E."/>
            <person name="Amses K."/>
            <person name="Simmons R."/>
            <person name="Seto K."/>
            <person name="Myers J."/>
            <person name="Bonds A."/>
            <person name="Quandt C.A."/>
            <person name="Barry K."/>
            <person name="Liu P."/>
            <person name="Grigoriev I."/>
            <person name="Longcore J.E."/>
            <person name="James T.Y."/>
        </authorList>
    </citation>
    <scope>NUCLEOTIDE SEQUENCE</scope>
    <source>
        <strain evidence="6">JEL0379</strain>
    </source>
</reference>
<dbReference type="GO" id="GO:0003723">
    <property type="term" value="F:RNA binding"/>
    <property type="evidence" value="ECO:0007669"/>
    <property type="project" value="InterPro"/>
</dbReference>
<dbReference type="PANTHER" id="PTHR11142:SF4">
    <property type="entry name" value="PSEUDOURIDYLATE SYNTHASE 1 HOMOLOG"/>
    <property type="match status" value="1"/>
</dbReference>
<evidence type="ECO:0000256" key="2">
    <source>
        <dbReference type="ARBA" id="ARBA00022694"/>
    </source>
</evidence>
<evidence type="ECO:0000313" key="7">
    <source>
        <dbReference type="Proteomes" id="UP001212152"/>
    </source>
</evidence>
<accession>A0AAD5TPJ8</accession>
<comment type="similarity">
    <text evidence="1">Belongs to the tRNA pseudouridine synthase TruA family.</text>
</comment>
<dbReference type="GO" id="GO:0009982">
    <property type="term" value="F:pseudouridine synthase activity"/>
    <property type="evidence" value="ECO:0007669"/>
    <property type="project" value="InterPro"/>
</dbReference>
<proteinExistence type="inferred from homology"/>
<dbReference type="InterPro" id="IPR020103">
    <property type="entry name" value="PsdUridine_synth_cat_dom_sf"/>
</dbReference>
<evidence type="ECO:0000313" key="6">
    <source>
        <dbReference type="EMBL" id="KAJ3182640.1"/>
    </source>
</evidence>
<dbReference type="Gene3D" id="3.30.70.580">
    <property type="entry name" value="Pseudouridine synthase I, catalytic domain, N-terminal subdomain"/>
    <property type="match status" value="1"/>
</dbReference>
<dbReference type="Gene3D" id="3.30.70.660">
    <property type="entry name" value="Pseudouridine synthase I, catalytic domain, C-terminal subdomain"/>
    <property type="match status" value="1"/>
</dbReference>
<keyword evidence="7" id="KW-1185">Reference proteome</keyword>
<organism evidence="6 7">
    <name type="scientific">Geranomyces variabilis</name>
    <dbReference type="NCBI Taxonomy" id="109894"/>
    <lineage>
        <taxon>Eukaryota</taxon>
        <taxon>Fungi</taxon>
        <taxon>Fungi incertae sedis</taxon>
        <taxon>Chytridiomycota</taxon>
        <taxon>Chytridiomycota incertae sedis</taxon>
        <taxon>Chytridiomycetes</taxon>
        <taxon>Spizellomycetales</taxon>
        <taxon>Powellomycetaceae</taxon>
        <taxon>Geranomyces</taxon>
    </lineage>
</organism>
<evidence type="ECO:0000259" key="5">
    <source>
        <dbReference type="Pfam" id="PF01416"/>
    </source>
</evidence>